<organism evidence="3 4">
    <name type="scientific">Pseudovirgaria hyperparasitica</name>
    <dbReference type="NCBI Taxonomy" id="470096"/>
    <lineage>
        <taxon>Eukaryota</taxon>
        <taxon>Fungi</taxon>
        <taxon>Dikarya</taxon>
        <taxon>Ascomycota</taxon>
        <taxon>Pezizomycotina</taxon>
        <taxon>Dothideomycetes</taxon>
        <taxon>Dothideomycetes incertae sedis</taxon>
        <taxon>Acrospermales</taxon>
        <taxon>Acrospermaceae</taxon>
        <taxon>Pseudovirgaria</taxon>
    </lineage>
</organism>
<accession>A0A6A6WGR2</accession>
<dbReference type="PRINTS" id="PR00625">
    <property type="entry name" value="JDOMAIN"/>
</dbReference>
<dbReference type="RefSeq" id="XP_033603691.1">
    <property type="nucleotide sequence ID" value="XM_033743465.1"/>
</dbReference>
<keyword evidence="4" id="KW-1185">Reference proteome</keyword>
<dbReference type="CDD" id="cd06257">
    <property type="entry name" value="DnaJ"/>
    <property type="match status" value="1"/>
</dbReference>
<dbReference type="InterPro" id="IPR036869">
    <property type="entry name" value="J_dom_sf"/>
</dbReference>
<dbReference type="SUPFAM" id="SSF46565">
    <property type="entry name" value="Chaperone J-domain"/>
    <property type="match status" value="1"/>
</dbReference>
<dbReference type="GeneID" id="54484519"/>
<feature type="compositionally biased region" description="Low complexity" evidence="1">
    <location>
        <begin position="48"/>
        <end position="60"/>
    </location>
</feature>
<gene>
    <name evidence="3" type="ORF">EJ05DRAFT_473778</name>
</gene>
<dbReference type="PROSITE" id="PS50076">
    <property type="entry name" value="DNAJ_2"/>
    <property type="match status" value="1"/>
</dbReference>
<evidence type="ECO:0000313" key="4">
    <source>
        <dbReference type="Proteomes" id="UP000799437"/>
    </source>
</evidence>
<sequence length="488" mass="54234">MFLPELEPLEPYTDMDFEFQLSSPYLTDHDESLADLERLLPSNAALPSFTSTAGSSDSSTGMKPEVWESERCEQLPGLLQSNWSASLPSPMACYDTGLSGNVEGIHHSSVPSSSTALNSGSHIFSVPPTPTTGTSSFFPLPYDGTRYGRHDYLGPPTPMTANSSFFPLSYDQANYGSNQFTMPPTPTTATTSFFPSAYGQPSYTSDPFSQARSHSTEELNMFSPVYGRTDVEQPLSIQSLMFHPLPVDPQRFQHFPYGYEPRVPDTSLDPCDNTSPASRILSTEHNYATVPLVADHQTTHSMPPLSESKAPEDATDRQTKAGRTTRKRGNGKCRESAASSYRTTFEARYGKAATAELDFHNMKAYEYRARYGGNKRGTLPPLYGLRKPSMKSNAPFNSRPKRVRTAVSHRPKPKTWLEKLTEGTLSPREVLKVSSNATYAEIRKAWKDLSVKYHPDKDHGNEKVATARTQAINEAFATLRDEKLRKKH</sequence>
<evidence type="ECO:0000256" key="1">
    <source>
        <dbReference type="SAM" id="MobiDB-lite"/>
    </source>
</evidence>
<feature type="compositionally biased region" description="Basic and acidic residues" evidence="1">
    <location>
        <begin position="309"/>
        <end position="319"/>
    </location>
</feature>
<dbReference type="SMART" id="SM00271">
    <property type="entry name" value="DnaJ"/>
    <property type="match status" value="1"/>
</dbReference>
<dbReference type="AlphaFoldDB" id="A0A6A6WGR2"/>
<dbReference type="Proteomes" id="UP000799437">
    <property type="component" value="Unassembled WGS sequence"/>
</dbReference>
<name>A0A6A6WGR2_9PEZI</name>
<evidence type="ECO:0000313" key="3">
    <source>
        <dbReference type="EMBL" id="KAF2761240.1"/>
    </source>
</evidence>
<feature type="region of interest" description="Disordered" evidence="1">
    <location>
        <begin position="47"/>
        <end position="67"/>
    </location>
</feature>
<dbReference type="PANTHER" id="PTHR24074">
    <property type="entry name" value="CO-CHAPERONE PROTEIN DJLA"/>
    <property type="match status" value="1"/>
</dbReference>
<evidence type="ECO:0000259" key="2">
    <source>
        <dbReference type="PROSITE" id="PS50076"/>
    </source>
</evidence>
<feature type="region of interest" description="Disordered" evidence="1">
    <location>
        <begin position="298"/>
        <end position="340"/>
    </location>
</feature>
<dbReference type="EMBL" id="ML996567">
    <property type="protein sequence ID" value="KAF2761240.1"/>
    <property type="molecule type" value="Genomic_DNA"/>
</dbReference>
<protein>
    <submittedName>
        <fullName evidence="3">DnaJ-domain-containing protein</fullName>
    </submittedName>
</protein>
<dbReference type="InterPro" id="IPR050817">
    <property type="entry name" value="DjlA_DnaK_co-chaperone"/>
</dbReference>
<dbReference type="OrthoDB" id="10250354at2759"/>
<dbReference type="Gene3D" id="1.10.287.110">
    <property type="entry name" value="DnaJ domain"/>
    <property type="match status" value="1"/>
</dbReference>
<reference evidence="3" key="1">
    <citation type="journal article" date="2020" name="Stud. Mycol.">
        <title>101 Dothideomycetes genomes: a test case for predicting lifestyles and emergence of pathogens.</title>
        <authorList>
            <person name="Haridas S."/>
            <person name="Albert R."/>
            <person name="Binder M."/>
            <person name="Bloem J."/>
            <person name="Labutti K."/>
            <person name="Salamov A."/>
            <person name="Andreopoulos B."/>
            <person name="Baker S."/>
            <person name="Barry K."/>
            <person name="Bills G."/>
            <person name="Bluhm B."/>
            <person name="Cannon C."/>
            <person name="Castanera R."/>
            <person name="Culley D."/>
            <person name="Daum C."/>
            <person name="Ezra D."/>
            <person name="Gonzalez J."/>
            <person name="Henrissat B."/>
            <person name="Kuo A."/>
            <person name="Liang C."/>
            <person name="Lipzen A."/>
            <person name="Lutzoni F."/>
            <person name="Magnuson J."/>
            <person name="Mondo S."/>
            <person name="Nolan M."/>
            <person name="Ohm R."/>
            <person name="Pangilinan J."/>
            <person name="Park H.-J."/>
            <person name="Ramirez L."/>
            <person name="Alfaro M."/>
            <person name="Sun H."/>
            <person name="Tritt A."/>
            <person name="Yoshinaga Y."/>
            <person name="Zwiers L.-H."/>
            <person name="Turgeon B."/>
            <person name="Goodwin S."/>
            <person name="Spatafora J."/>
            <person name="Crous P."/>
            <person name="Grigoriev I."/>
        </authorList>
    </citation>
    <scope>NUCLEOTIDE SEQUENCE</scope>
    <source>
        <strain evidence="3">CBS 121739</strain>
    </source>
</reference>
<dbReference type="Pfam" id="PF00226">
    <property type="entry name" value="DnaJ"/>
    <property type="match status" value="1"/>
</dbReference>
<feature type="domain" description="J" evidence="2">
    <location>
        <begin position="426"/>
        <end position="488"/>
    </location>
</feature>
<dbReference type="InterPro" id="IPR001623">
    <property type="entry name" value="DnaJ_domain"/>
</dbReference>
<proteinExistence type="predicted"/>